<dbReference type="AlphaFoldDB" id="A0AAD4BQP7"/>
<proteinExistence type="predicted"/>
<comment type="caution">
    <text evidence="1">The sequence shown here is derived from an EMBL/GenBank/DDBJ whole genome shotgun (WGS) entry which is preliminary data.</text>
</comment>
<organism evidence="1 2">
    <name type="scientific">Boletus edulis BED1</name>
    <dbReference type="NCBI Taxonomy" id="1328754"/>
    <lineage>
        <taxon>Eukaryota</taxon>
        <taxon>Fungi</taxon>
        <taxon>Dikarya</taxon>
        <taxon>Basidiomycota</taxon>
        <taxon>Agaricomycotina</taxon>
        <taxon>Agaricomycetes</taxon>
        <taxon>Agaricomycetidae</taxon>
        <taxon>Boletales</taxon>
        <taxon>Boletineae</taxon>
        <taxon>Boletaceae</taxon>
        <taxon>Boletoideae</taxon>
        <taxon>Boletus</taxon>
    </lineage>
</organism>
<reference evidence="1" key="2">
    <citation type="journal article" date="2020" name="Nat. Commun.">
        <title>Large-scale genome sequencing of mycorrhizal fungi provides insights into the early evolution of symbiotic traits.</title>
        <authorList>
            <person name="Miyauchi S."/>
            <person name="Kiss E."/>
            <person name="Kuo A."/>
            <person name="Drula E."/>
            <person name="Kohler A."/>
            <person name="Sanchez-Garcia M."/>
            <person name="Morin E."/>
            <person name="Andreopoulos B."/>
            <person name="Barry K.W."/>
            <person name="Bonito G."/>
            <person name="Buee M."/>
            <person name="Carver A."/>
            <person name="Chen C."/>
            <person name="Cichocki N."/>
            <person name="Clum A."/>
            <person name="Culley D."/>
            <person name="Crous P.W."/>
            <person name="Fauchery L."/>
            <person name="Girlanda M."/>
            <person name="Hayes R.D."/>
            <person name="Keri Z."/>
            <person name="LaButti K."/>
            <person name="Lipzen A."/>
            <person name="Lombard V."/>
            <person name="Magnuson J."/>
            <person name="Maillard F."/>
            <person name="Murat C."/>
            <person name="Nolan M."/>
            <person name="Ohm R.A."/>
            <person name="Pangilinan J."/>
            <person name="Pereira M.F."/>
            <person name="Perotto S."/>
            <person name="Peter M."/>
            <person name="Pfister S."/>
            <person name="Riley R."/>
            <person name="Sitrit Y."/>
            <person name="Stielow J.B."/>
            <person name="Szollosi G."/>
            <person name="Zifcakova L."/>
            <person name="Stursova M."/>
            <person name="Spatafora J.W."/>
            <person name="Tedersoo L."/>
            <person name="Vaario L.M."/>
            <person name="Yamada A."/>
            <person name="Yan M."/>
            <person name="Wang P."/>
            <person name="Xu J."/>
            <person name="Bruns T."/>
            <person name="Baldrian P."/>
            <person name="Vilgalys R."/>
            <person name="Dunand C."/>
            <person name="Henrissat B."/>
            <person name="Grigoriev I.V."/>
            <person name="Hibbett D."/>
            <person name="Nagy L.G."/>
            <person name="Martin F.M."/>
        </authorList>
    </citation>
    <scope>NUCLEOTIDE SEQUENCE</scope>
    <source>
        <strain evidence="1">BED1</strain>
    </source>
</reference>
<gene>
    <name evidence="1" type="ORF">L210DRAFT_3647672</name>
</gene>
<keyword evidence="2" id="KW-1185">Reference proteome</keyword>
<accession>A0AAD4BQP7</accession>
<evidence type="ECO:0000313" key="2">
    <source>
        <dbReference type="Proteomes" id="UP001194468"/>
    </source>
</evidence>
<name>A0AAD4BQP7_BOLED</name>
<protein>
    <submittedName>
        <fullName evidence="1">Uncharacterized protein</fullName>
    </submittedName>
</protein>
<sequence length="335" mass="38664">MPCHPWKLTYEPTLPSSKAPTDTNSDHFSAILQALQDYGFELQSFDNLTLEEYQLIAHERSNHIYPKLYYDPDFLCLITMSPLEPYHHPELDFSLLPNSSLKGKNRKSCIPDIHVDILPHFHGQLGETTTVWLGECGFSQSYRNMQDKLKRVTTENLTINTLFIIAIRELGKAKRRNIQSLHSLAMKPPHLPMEAFSSQVIFSIMTLKPIMVGDVKWTAIQSVNIYVFRRWLDRTFDSANRSENLLYLGIVVHNITKLFNTASGQLLDTIADIMELYDSDQAIIKHLHNQVTTVSFPIDWNQFLLDIQHGPSLMAFEHYKTWHIPQNLQSQLSLK</sequence>
<dbReference type="Proteomes" id="UP001194468">
    <property type="component" value="Unassembled WGS sequence"/>
</dbReference>
<evidence type="ECO:0000313" key="1">
    <source>
        <dbReference type="EMBL" id="KAF8436855.1"/>
    </source>
</evidence>
<reference evidence="1" key="1">
    <citation type="submission" date="2019-10" db="EMBL/GenBank/DDBJ databases">
        <authorList>
            <consortium name="DOE Joint Genome Institute"/>
            <person name="Kuo A."/>
            <person name="Miyauchi S."/>
            <person name="Kiss E."/>
            <person name="Drula E."/>
            <person name="Kohler A."/>
            <person name="Sanchez-Garcia M."/>
            <person name="Andreopoulos B."/>
            <person name="Barry K.W."/>
            <person name="Bonito G."/>
            <person name="Buee M."/>
            <person name="Carver A."/>
            <person name="Chen C."/>
            <person name="Cichocki N."/>
            <person name="Clum A."/>
            <person name="Culley D."/>
            <person name="Crous P.W."/>
            <person name="Fauchery L."/>
            <person name="Girlanda M."/>
            <person name="Hayes R."/>
            <person name="Keri Z."/>
            <person name="LaButti K."/>
            <person name="Lipzen A."/>
            <person name="Lombard V."/>
            <person name="Magnuson J."/>
            <person name="Maillard F."/>
            <person name="Morin E."/>
            <person name="Murat C."/>
            <person name="Nolan M."/>
            <person name="Ohm R."/>
            <person name="Pangilinan J."/>
            <person name="Pereira M."/>
            <person name="Perotto S."/>
            <person name="Peter M."/>
            <person name="Riley R."/>
            <person name="Sitrit Y."/>
            <person name="Stielow B."/>
            <person name="Szollosi G."/>
            <person name="Zifcakova L."/>
            <person name="Stursova M."/>
            <person name="Spatafora J.W."/>
            <person name="Tedersoo L."/>
            <person name="Vaario L.-M."/>
            <person name="Yamada A."/>
            <person name="Yan M."/>
            <person name="Wang P."/>
            <person name="Xu J."/>
            <person name="Bruns T."/>
            <person name="Baldrian P."/>
            <person name="Vilgalys R."/>
            <person name="Henrissat B."/>
            <person name="Grigoriev I.V."/>
            <person name="Hibbett D."/>
            <person name="Nagy L.G."/>
            <person name="Martin F.M."/>
        </authorList>
    </citation>
    <scope>NUCLEOTIDE SEQUENCE</scope>
    <source>
        <strain evidence="1">BED1</strain>
    </source>
</reference>
<dbReference type="EMBL" id="WHUW01000020">
    <property type="protein sequence ID" value="KAF8436855.1"/>
    <property type="molecule type" value="Genomic_DNA"/>
</dbReference>